<dbReference type="GO" id="GO:0016020">
    <property type="term" value="C:membrane"/>
    <property type="evidence" value="ECO:0007669"/>
    <property type="project" value="UniProtKB-SubCell"/>
</dbReference>
<dbReference type="InterPro" id="IPR036259">
    <property type="entry name" value="MFS_trans_sf"/>
</dbReference>
<dbReference type="Proteomes" id="UP000323067">
    <property type="component" value="Chromosome vii"/>
</dbReference>
<evidence type="ECO:0000259" key="10">
    <source>
        <dbReference type="PROSITE" id="PS50850"/>
    </source>
</evidence>
<dbReference type="InterPro" id="IPR003663">
    <property type="entry name" value="Sugar/inositol_transpt"/>
</dbReference>
<gene>
    <name evidence="11" type="ORF">A9K55_007646</name>
</gene>
<dbReference type="Gene3D" id="1.20.1250.20">
    <property type="entry name" value="MFS general substrate transporter like domains"/>
    <property type="match status" value="1"/>
</dbReference>
<dbReference type="InterPro" id="IPR050360">
    <property type="entry name" value="MFS_Sugar_Transporters"/>
</dbReference>
<organism evidence="11 12">
    <name type="scientific">Cordyceps militaris</name>
    <name type="common">Caterpillar fungus</name>
    <name type="synonym">Clavaria militaris</name>
    <dbReference type="NCBI Taxonomy" id="73501"/>
    <lineage>
        <taxon>Eukaryota</taxon>
        <taxon>Fungi</taxon>
        <taxon>Dikarya</taxon>
        <taxon>Ascomycota</taxon>
        <taxon>Pezizomycotina</taxon>
        <taxon>Sordariomycetes</taxon>
        <taxon>Hypocreomycetidae</taxon>
        <taxon>Hypocreales</taxon>
        <taxon>Cordycipitaceae</taxon>
        <taxon>Cordyceps</taxon>
    </lineage>
</organism>
<accession>A0A2H4SH55</accession>
<feature type="transmembrane region" description="Helical" evidence="9">
    <location>
        <begin position="198"/>
        <end position="218"/>
    </location>
</feature>
<evidence type="ECO:0000256" key="8">
    <source>
        <dbReference type="SAM" id="MobiDB-lite"/>
    </source>
</evidence>
<feature type="transmembrane region" description="Helical" evidence="9">
    <location>
        <begin position="517"/>
        <end position="534"/>
    </location>
</feature>
<proteinExistence type="inferred from homology"/>
<keyword evidence="3 7" id="KW-0813">Transport</keyword>
<dbReference type="GO" id="GO:0005351">
    <property type="term" value="F:carbohydrate:proton symporter activity"/>
    <property type="evidence" value="ECO:0007669"/>
    <property type="project" value="TreeGrafter"/>
</dbReference>
<feature type="compositionally biased region" description="Basic and acidic residues" evidence="8">
    <location>
        <begin position="29"/>
        <end position="40"/>
    </location>
</feature>
<evidence type="ECO:0000256" key="3">
    <source>
        <dbReference type="ARBA" id="ARBA00022448"/>
    </source>
</evidence>
<evidence type="ECO:0000256" key="6">
    <source>
        <dbReference type="ARBA" id="ARBA00023136"/>
    </source>
</evidence>
<feature type="transmembrane region" description="Helical" evidence="9">
    <location>
        <begin position="381"/>
        <end position="400"/>
    </location>
</feature>
<keyword evidence="6 9" id="KW-0472">Membrane</keyword>
<evidence type="ECO:0000313" key="11">
    <source>
        <dbReference type="EMBL" id="ATY62438.1"/>
    </source>
</evidence>
<dbReference type="PANTHER" id="PTHR48022">
    <property type="entry name" value="PLASTIDIC GLUCOSE TRANSPORTER 4"/>
    <property type="match status" value="1"/>
</dbReference>
<feature type="transmembrane region" description="Helical" evidence="9">
    <location>
        <begin position="546"/>
        <end position="564"/>
    </location>
</feature>
<feature type="domain" description="Major facilitator superfamily (MFS) profile" evidence="10">
    <location>
        <begin position="123"/>
        <end position="570"/>
    </location>
</feature>
<dbReference type="NCBIfam" id="TIGR00879">
    <property type="entry name" value="SP"/>
    <property type="match status" value="1"/>
</dbReference>
<name>A0A2H4SH55_CORMI</name>
<protein>
    <submittedName>
        <fullName evidence="11">Trehalose transport-related</fullName>
    </submittedName>
</protein>
<evidence type="ECO:0000256" key="1">
    <source>
        <dbReference type="ARBA" id="ARBA00004141"/>
    </source>
</evidence>
<evidence type="ECO:0000256" key="7">
    <source>
        <dbReference type="RuleBase" id="RU003346"/>
    </source>
</evidence>
<dbReference type="AlphaFoldDB" id="A0A2H4SH55"/>
<feature type="transmembrane region" description="Helical" evidence="9">
    <location>
        <begin position="443"/>
        <end position="466"/>
    </location>
</feature>
<reference evidence="11 12" key="1">
    <citation type="journal article" date="2017" name="BMC Genomics">
        <title>Chromosome level assembly and secondary metabolite potential of the parasitic fungus Cordyceps militaris.</title>
        <authorList>
            <person name="Kramer G.J."/>
            <person name="Nodwell J.R."/>
        </authorList>
    </citation>
    <scope>NUCLEOTIDE SEQUENCE [LARGE SCALE GENOMIC DNA]</scope>
    <source>
        <strain evidence="11 12">ATCC 34164</strain>
    </source>
</reference>
<dbReference type="OrthoDB" id="4540492at2759"/>
<dbReference type="InterPro" id="IPR005828">
    <property type="entry name" value="MFS_sugar_transport-like"/>
</dbReference>
<dbReference type="Pfam" id="PF00083">
    <property type="entry name" value="Sugar_tr"/>
    <property type="match status" value="1"/>
</dbReference>
<sequence>MRPSLDATLLRIATCTNAQHTASWQAKRQQTDGKHSRDSIDMPWKLPSLRTGAQPNPEVGSPLQPNNGQGSKEQATVTEIPVVTEQIVNDIYAGNEAAKAASDHEQTMTMRYTIKYYFMALFWAAMMAAPIIMEGYETALVPSFFSFKPFKELYGQTSNGNLIVPPAWQSGITISAAVGQLFGLWLAPRVMNRFGYRLCTKAGLAWASICLLIGVLSIPGAKLHIFLVGELLLGVPWGLFQGITLPYVSDITPLKLRGPAATMINIFWLIGQLVSATVLRGSSEIHNPQWSIRLPMLIQYSWLFPLFIIVILAPESPYFLSRQGKDEEARKVLSRVNRDPKFDQHGSLAIIHCVNEHEKKASERMGFMDCFKGVNLRRTEIAVIIYLTQQLVGSPLVFYSVNVLQKAGLTQSHALCVTMGMYLLCIGSTLASMAAMRSFGRRAMWIGGLAAEVACLIIIGTLGFFLESTTAVAWVSAVILVLFAVVYNFTIGPVCYTIVAETPSTRMKTATNSIARGIYIAVSIGNLFLVPNLLEPKPLGWGLGTRAALLWASTSFFCLCWAYFRLPEMKDRTPAQIDVMFERGLPARSWAQAKL</sequence>
<feature type="region of interest" description="Disordered" evidence="8">
    <location>
        <begin position="21"/>
        <end position="74"/>
    </location>
</feature>
<evidence type="ECO:0000256" key="2">
    <source>
        <dbReference type="ARBA" id="ARBA00010992"/>
    </source>
</evidence>
<evidence type="ECO:0000313" key="12">
    <source>
        <dbReference type="Proteomes" id="UP000323067"/>
    </source>
</evidence>
<dbReference type="VEuPathDB" id="FungiDB:A9K55_007646"/>
<keyword evidence="5 9" id="KW-1133">Transmembrane helix</keyword>
<feature type="transmembrane region" description="Helical" evidence="9">
    <location>
        <begin position="224"/>
        <end position="248"/>
    </location>
</feature>
<keyword evidence="4 9" id="KW-0812">Transmembrane</keyword>
<dbReference type="SUPFAM" id="SSF103473">
    <property type="entry name" value="MFS general substrate transporter"/>
    <property type="match status" value="1"/>
</dbReference>
<dbReference type="PANTHER" id="PTHR48022:SF5">
    <property type="entry name" value="ALPHA-GLUCOSIDES PERMEASE MPH2-RELATED"/>
    <property type="match status" value="1"/>
</dbReference>
<feature type="transmembrane region" description="Helical" evidence="9">
    <location>
        <begin position="116"/>
        <end position="133"/>
    </location>
</feature>
<feature type="transmembrane region" description="Helical" evidence="9">
    <location>
        <begin position="412"/>
        <end position="431"/>
    </location>
</feature>
<dbReference type="PROSITE" id="PS50850">
    <property type="entry name" value="MFS"/>
    <property type="match status" value="1"/>
</dbReference>
<evidence type="ECO:0000256" key="5">
    <source>
        <dbReference type="ARBA" id="ARBA00022989"/>
    </source>
</evidence>
<feature type="transmembrane region" description="Helical" evidence="9">
    <location>
        <begin position="260"/>
        <end position="279"/>
    </location>
</feature>
<dbReference type="InterPro" id="IPR020846">
    <property type="entry name" value="MFS_dom"/>
</dbReference>
<feature type="compositionally biased region" description="Polar residues" evidence="8">
    <location>
        <begin position="63"/>
        <end position="74"/>
    </location>
</feature>
<comment type="similarity">
    <text evidence="2 7">Belongs to the major facilitator superfamily. Sugar transporter (TC 2.A.1.1) family.</text>
</comment>
<dbReference type="EMBL" id="CP023324">
    <property type="protein sequence ID" value="ATY62438.1"/>
    <property type="molecule type" value="Genomic_DNA"/>
</dbReference>
<dbReference type="FunFam" id="1.20.1250.20:FF:000078">
    <property type="entry name" value="MFS maltose transporter, putative"/>
    <property type="match status" value="1"/>
</dbReference>
<evidence type="ECO:0000256" key="9">
    <source>
        <dbReference type="SAM" id="Phobius"/>
    </source>
</evidence>
<feature type="transmembrane region" description="Helical" evidence="9">
    <location>
        <begin position="472"/>
        <end position="496"/>
    </location>
</feature>
<evidence type="ECO:0000256" key="4">
    <source>
        <dbReference type="ARBA" id="ARBA00022692"/>
    </source>
</evidence>
<feature type="transmembrane region" description="Helical" evidence="9">
    <location>
        <begin position="299"/>
        <end position="320"/>
    </location>
</feature>
<dbReference type="VEuPathDB" id="FungiDB:CCM_07255"/>
<comment type="subcellular location">
    <subcellularLocation>
        <location evidence="1">Membrane</location>
        <topology evidence="1">Multi-pass membrane protein</topology>
    </subcellularLocation>
</comment>
<feature type="transmembrane region" description="Helical" evidence="9">
    <location>
        <begin position="167"/>
        <end position="186"/>
    </location>
</feature>